<reference evidence="7 8" key="1">
    <citation type="submission" date="2021-06" db="EMBL/GenBank/DDBJ databases">
        <authorList>
            <person name="Kallberg Y."/>
            <person name="Tangrot J."/>
            <person name="Rosling A."/>
        </authorList>
    </citation>
    <scope>NUCLEOTIDE SEQUENCE [LARGE SCALE GENOMIC DNA]</scope>
    <source>
        <strain evidence="7 8">120-4 pot B 10/14</strain>
    </source>
</reference>
<feature type="region of interest" description="Disordered" evidence="6">
    <location>
        <begin position="16"/>
        <end position="38"/>
    </location>
</feature>
<evidence type="ECO:0000256" key="5">
    <source>
        <dbReference type="ARBA" id="ARBA00023242"/>
    </source>
</evidence>
<accession>A0ABN7W1M3</accession>
<organism evidence="7 8">
    <name type="scientific">Gigaspora margarita</name>
    <dbReference type="NCBI Taxonomy" id="4874"/>
    <lineage>
        <taxon>Eukaryota</taxon>
        <taxon>Fungi</taxon>
        <taxon>Fungi incertae sedis</taxon>
        <taxon>Mucoromycota</taxon>
        <taxon>Glomeromycotina</taxon>
        <taxon>Glomeromycetes</taxon>
        <taxon>Diversisporales</taxon>
        <taxon>Gigasporaceae</taxon>
        <taxon>Gigaspora</taxon>
    </lineage>
</organism>
<feature type="non-terminal residue" evidence="7">
    <location>
        <position position="367"/>
    </location>
</feature>
<dbReference type="PANTHER" id="PTHR46481">
    <property type="entry name" value="ZINC FINGER BED DOMAIN-CONTAINING PROTEIN 4"/>
    <property type="match status" value="1"/>
</dbReference>
<keyword evidence="8" id="KW-1185">Reference proteome</keyword>
<evidence type="ECO:0000256" key="4">
    <source>
        <dbReference type="ARBA" id="ARBA00022833"/>
    </source>
</evidence>
<dbReference type="SUPFAM" id="SSF53098">
    <property type="entry name" value="Ribonuclease H-like"/>
    <property type="match status" value="1"/>
</dbReference>
<dbReference type="EMBL" id="CAJVQB010027874">
    <property type="protein sequence ID" value="CAG8811329.1"/>
    <property type="molecule type" value="Genomic_DNA"/>
</dbReference>
<protein>
    <submittedName>
        <fullName evidence="7">38922_t:CDS:1</fullName>
    </submittedName>
</protein>
<keyword evidence="2" id="KW-0479">Metal-binding</keyword>
<sequence length="367" mass="42168">MPHDPILTHLKVYKDSLSSSEEQESNNEQLDFEHEFDNNKQEFDDDELKSDYFNEFEISQNIENSNRLDNFEEAQEIENSDIEMHNNLSYLSCKVALTTDIWSSCAMISYMAVTCHFINDNWQLCHILLDIFEIPSPHTGQTISNMLLLLLNKYKLENKILALTSDNASNIILASNLVKSTLANNYSNTLFQHVHCAAHIMNLAVKKSVLLIEDLKCIATSFDHSFLYPIIDCKTRWNSTFIIIDRALVLYIDLDTLIIHHSALHSLQLSNNECLRNHLDMFDSTYSDINLVAFVYFEQSVDEILAPIRSYLSTNSDNIIQSLPTLKQLQFIHEYAGISMPIANSNPDELIQYWETIAPPEEVSICD</sequence>
<dbReference type="PANTHER" id="PTHR46481:SF10">
    <property type="entry name" value="ZINC FINGER BED DOMAIN-CONTAINING PROTEIN 39"/>
    <property type="match status" value="1"/>
</dbReference>
<comment type="caution">
    <text evidence="7">The sequence shown here is derived from an EMBL/GenBank/DDBJ whole genome shotgun (WGS) entry which is preliminary data.</text>
</comment>
<keyword evidence="5" id="KW-0539">Nucleus</keyword>
<keyword evidence="3" id="KW-0863">Zinc-finger</keyword>
<evidence type="ECO:0000313" key="7">
    <source>
        <dbReference type="EMBL" id="CAG8811329.1"/>
    </source>
</evidence>
<name>A0ABN7W1M3_GIGMA</name>
<evidence type="ECO:0000256" key="1">
    <source>
        <dbReference type="ARBA" id="ARBA00004123"/>
    </source>
</evidence>
<keyword evidence="4" id="KW-0862">Zinc</keyword>
<dbReference type="InterPro" id="IPR052035">
    <property type="entry name" value="ZnF_BED_domain_contain"/>
</dbReference>
<dbReference type="Proteomes" id="UP000789901">
    <property type="component" value="Unassembled WGS sequence"/>
</dbReference>
<proteinExistence type="predicted"/>
<evidence type="ECO:0000256" key="3">
    <source>
        <dbReference type="ARBA" id="ARBA00022771"/>
    </source>
</evidence>
<gene>
    <name evidence="7" type="ORF">GMARGA_LOCUS25317</name>
</gene>
<evidence type="ECO:0000256" key="6">
    <source>
        <dbReference type="SAM" id="MobiDB-lite"/>
    </source>
</evidence>
<dbReference type="InterPro" id="IPR012337">
    <property type="entry name" value="RNaseH-like_sf"/>
</dbReference>
<evidence type="ECO:0000313" key="8">
    <source>
        <dbReference type="Proteomes" id="UP000789901"/>
    </source>
</evidence>
<comment type="subcellular location">
    <subcellularLocation>
        <location evidence="1">Nucleus</location>
    </subcellularLocation>
</comment>
<evidence type="ECO:0000256" key="2">
    <source>
        <dbReference type="ARBA" id="ARBA00022723"/>
    </source>
</evidence>